<gene>
    <name evidence="1" type="ORF">BpHYR1_022709</name>
</gene>
<reference evidence="1 2" key="1">
    <citation type="journal article" date="2018" name="Sci. Rep.">
        <title>Genomic signatures of local adaptation to the degree of environmental predictability in rotifers.</title>
        <authorList>
            <person name="Franch-Gras L."/>
            <person name="Hahn C."/>
            <person name="Garcia-Roger E.M."/>
            <person name="Carmona M.J."/>
            <person name="Serra M."/>
            <person name="Gomez A."/>
        </authorList>
    </citation>
    <scope>NUCLEOTIDE SEQUENCE [LARGE SCALE GENOMIC DNA]</scope>
    <source>
        <strain evidence="1">HYR1</strain>
    </source>
</reference>
<comment type="caution">
    <text evidence="1">The sequence shown here is derived from an EMBL/GenBank/DDBJ whole genome shotgun (WGS) entry which is preliminary data.</text>
</comment>
<proteinExistence type="predicted"/>
<sequence length="135" mass="16405">MKNPMSLVKLRFIVTNGPTKYRNTRFGLKLLEIAWTRKNYLHFKTKLVIRKFTFMRNLQIVYFYILYRTNIKNFLKIFPGVPFRNFRNSQKTLISFKKIFTNSQNYPGLKIQQQDKHCTCVSKFQVMWQITKSYK</sequence>
<evidence type="ECO:0000313" key="2">
    <source>
        <dbReference type="Proteomes" id="UP000276133"/>
    </source>
</evidence>
<name>A0A3M7T6P1_BRAPC</name>
<dbReference type="EMBL" id="REGN01000180">
    <property type="protein sequence ID" value="RNA43743.1"/>
    <property type="molecule type" value="Genomic_DNA"/>
</dbReference>
<dbReference type="AlphaFoldDB" id="A0A3M7T6P1"/>
<protein>
    <submittedName>
        <fullName evidence="1">Uncharacterized protein</fullName>
    </submittedName>
</protein>
<organism evidence="1 2">
    <name type="scientific">Brachionus plicatilis</name>
    <name type="common">Marine rotifer</name>
    <name type="synonym">Brachionus muelleri</name>
    <dbReference type="NCBI Taxonomy" id="10195"/>
    <lineage>
        <taxon>Eukaryota</taxon>
        <taxon>Metazoa</taxon>
        <taxon>Spiralia</taxon>
        <taxon>Gnathifera</taxon>
        <taxon>Rotifera</taxon>
        <taxon>Eurotatoria</taxon>
        <taxon>Monogononta</taxon>
        <taxon>Pseudotrocha</taxon>
        <taxon>Ploima</taxon>
        <taxon>Brachionidae</taxon>
        <taxon>Brachionus</taxon>
    </lineage>
</organism>
<accession>A0A3M7T6P1</accession>
<evidence type="ECO:0000313" key="1">
    <source>
        <dbReference type="EMBL" id="RNA43743.1"/>
    </source>
</evidence>
<keyword evidence="2" id="KW-1185">Reference proteome</keyword>
<dbReference type="Proteomes" id="UP000276133">
    <property type="component" value="Unassembled WGS sequence"/>
</dbReference>